<feature type="domain" description="RNA polymerase sigma factor 70 region 4 type 2" evidence="9">
    <location>
        <begin position="156"/>
        <end position="208"/>
    </location>
</feature>
<comment type="similarity">
    <text evidence="1 6">Belongs to the sigma-70 factor family. ECF subfamily.</text>
</comment>
<reference evidence="10 11" key="1">
    <citation type="submission" date="2019-02" db="EMBL/GenBank/DDBJ databases">
        <title>Deep-cultivation of Planctomycetes and their phenomic and genomic characterization uncovers novel biology.</title>
        <authorList>
            <person name="Wiegand S."/>
            <person name="Jogler M."/>
            <person name="Boedeker C."/>
            <person name="Pinto D."/>
            <person name="Vollmers J."/>
            <person name="Rivas-Marin E."/>
            <person name="Kohn T."/>
            <person name="Peeters S.H."/>
            <person name="Heuer A."/>
            <person name="Rast P."/>
            <person name="Oberbeckmann S."/>
            <person name="Bunk B."/>
            <person name="Jeske O."/>
            <person name="Meyerdierks A."/>
            <person name="Storesund J.E."/>
            <person name="Kallscheuer N."/>
            <person name="Luecker S."/>
            <person name="Lage O.M."/>
            <person name="Pohl T."/>
            <person name="Merkel B.J."/>
            <person name="Hornburger P."/>
            <person name="Mueller R.-W."/>
            <person name="Bruemmer F."/>
            <person name="Labrenz M."/>
            <person name="Spormann A.M."/>
            <person name="Op Den Camp H."/>
            <person name="Overmann J."/>
            <person name="Amann R."/>
            <person name="Jetten M.S.M."/>
            <person name="Mascher T."/>
            <person name="Medema M.H."/>
            <person name="Devos D.P."/>
            <person name="Kaster A.-K."/>
            <person name="Ovreas L."/>
            <person name="Rohde M."/>
            <person name="Galperin M.Y."/>
            <person name="Jogler C."/>
        </authorList>
    </citation>
    <scope>NUCLEOTIDE SEQUENCE [LARGE SCALE GENOMIC DNA]</scope>
    <source>
        <strain evidence="10 11">KOR34</strain>
    </source>
</reference>
<dbReference type="PROSITE" id="PS01063">
    <property type="entry name" value="SIGMA70_ECF"/>
    <property type="match status" value="1"/>
</dbReference>
<dbReference type="PANTHER" id="PTHR43133">
    <property type="entry name" value="RNA POLYMERASE ECF-TYPE SIGMA FACTO"/>
    <property type="match status" value="1"/>
</dbReference>
<organism evidence="10 11">
    <name type="scientific">Posidoniimonas corsicana</name>
    <dbReference type="NCBI Taxonomy" id="1938618"/>
    <lineage>
        <taxon>Bacteria</taxon>
        <taxon>Pseudomonadati</taxon>
        <taxon>Planctomycetota</taxon>
        <taxon>Planctomycetia</taxon>
        <taxon>Pirellulales</taxon>
        <taxon>Lacipirellulaceae</taxon>
        <taxon>Posidoniimonas</taxon>
    </lineage>
</organism>
<dbReference type="Pfam" id="PF04542">
    <property type="entry name" value="Sigma70_r2"/>
    <property type="match status" value="1"/>
</dbReference>
<dbReference type="AlphaFoldDB" id="A0A5C5UVY5"/>
<dbReference type="InterPro" id="IPR013249">
    <property type="entry name" value="RNA_pol_sigma70_r4_t2"/>
</dbReference>
<dbReference type="InterPro" id="IPR000838">
    <property type="entry name" value="RNA_pol_sigma70_ECF_CS"/>
</dbReference>
<name>A0A5C5UVY5_9BACT</name>
<dbReference type="Gene3D" id="1.10.1740.10">
    <property type="match status" value="1"/>
</dbReference>
<dbReference type="SUPFAM" id="SSF88659">
    <property type="entry name" value="Sigma3 and sigma4 domains of RNA polymerase sigma factors"/>
    <property type="match status" value="1"/>
</dbReference>
<feature type="region of interest" description="Disordered" evidence="7">
    <location>
        <begin position="1"/>
        <end position="39"/>
    </location>
</feature>
<dbReference type="InterPro" id="IPR013325">
    <property type="entry name" value="RNA_pol_sigma_r2"/>
</dbReference>
<dbReference type="EMBL" id="SIHJ01000007">
    <property type="protein sequence ID" value="TWT29572.1"/>
    <property type="molecule type" value="Genomic_DNA"/>
</dbReference>
<dbReference type="InterPro" id="IPR014284">
    <property type="entry name" value="RNA_pol_sigma-70_dom"/>
</dbReference>
<dbReference type="Proteomes" id="UP000316714">
    <property type="component" value="Unassembled WGS sequence"/>
</dbReference>
<evidence type="ECO:0000256" key="5">
    <source>
        <dbReference type="ARBA" id="ARBA00023163"/>
    </source>
</evidence>
<dbReference type="SUPFAM" id="SSF88946">
    <property type="entry name" value="Sigma2 domain of RNA polymerase sigma factors"/>
    <property type="match status" value="1"/>
</dbReference>
<keyword evidence="5 6" id="KW-0804">Transcription</keyword>
<evidence type="ECO:0000259" key="9">
    <source>
        <dbReference type="Pfam" id="PF08281"/>
    </source>
</evidence>
<comment type="caution">
    <text evidence="10">The sequence shown here is derived from an EMBL/GenBank/DDBJ whole genome shotgun (WGS) entry which is preliminary data.</text>
</comment>
<dbReference type="GO" id="GO:0003677">
    <property type="term" value="F:DNA binding"/>
    <property type="evidence" value="ECO:0007669"/>
    <property type="project" value="UniProtKB-KW"/>
</dbReference>
<dbReference type="NCBIfam" id="TIGR02937">
    <property type="entry name" value="sigma70-ECF"/>
    <property type="match status" value="1"/>
</dbReference>
<feature type="domain" description="RNA polymerase sigma-70 region 2" evidence="8">
    <location>
        <begin position="56"/>
        <end position="122"/>
    </location>
</feature>
<protein>
    <recommendedName>
        <fullName evidence="6">RNA polymerase sigma factor</fullName>
    </recommendedName>
</protein>
<dbReference type="CDD" id="cd06171">
    <property type="entry name" value="Sigma70_r4"/>
    <property type="match status" value="1"/>
</dbReference>
<evidence type="ECO:0000256" key="6">
    <source>
        <dbReference type="RuleBase" id="RU000716"/>
    </source>
</evidence>
<dbReference type="RefSeq" id="WP_228714765.1">
    <property type="nucleotide sequence ID" value="NZ_SIHJ01000007.1"/>
</dbReference>
<evidence type="ECO:0000313" key="11">
    <source>
        <dbReference type="Proteomes" id="UP000316714"/>
    </source>
</evidence>
<evidence type="ECO:0000256" key="4">
    <source>
        <dbReference type="ARBA" id="ARBA00023125"/>
    </source>
</evidence>
<evidence type="ECO:0000256" key="1">
    <source>
        <dbReference type="ARBA" id="ARBA00010641"/>
    </source>
</evidence>
<evidence type="ECO:0000256" key="3">
    <source>
        <dbReference type="ARBA" id="ARBA00023082"/>
    </source>
</evidence>
<keyword evidence="3 6" id="KW-0731">Sigma factor</keyword>
<keyword evidence="4 6" id="KW-0238">DNA-binding</keyword>
<dbReference type="InterPro" id="IPR007627">
    <property type="entry name" value="RNA_pol_sigma70_r2"/>
</dbReference>
<dbReference type="InterPro" id="IPR039425">
    <property type="entry name" value="RNA_pol_sigma-70-like"/>
</dbReference>
<accession>A0A5C5UVY5</accession>
<dbReference type="GO" id="GO:0006352">
    <property type="term" value="P:DNA-templated transcription initiation"/>
    <property type="evidence" value="ECO:0007669"/>
    <property type="project" value="InterPro"/>
</dbReference>
<sequence length="232" mass="25537">MESSRTGSQTQPASATRARGPRPRSAQPAPVGPDPADDDLAIDEALAGDSAAFGRLVVKYQDRLYNSLLRYTGSPEDAQDVAQDAFVQAFLKLGSFKRNSAFFTWLYRIAFNRAASNARKRRERTSLDGLTEAGAPQPTDQHAPPEAAMIAQEHAELVRQAVAELADDQRQVVVLREFDGFDYQQISDVLEIPIGTVRSRLFRARMQMKERLAAILGEAQDALPRPDLGAQP</sequence>
<feature type="compositionally biased region" description="Polar residues" evidence="7">
    <location>
        <begin position="1"/>
        <end position="14"/>
    </location>
</feature>
<dbReference type="PANTHER" id="PTHR43133:SF51">
    <property type="entry name" value="RNA POLYMERASE SIGMA FACTOR"/>
    <property type="match status" value="1"/>
</dbReference>
<gene>
    <name evidence="10" type="primary">rpoE_7</name>
    <name evidence="10" type="ORF">KOR34_51260</name>
</gene>
<keyword evidence="11" id="KW-1185">Reference proteome</keyword>
<dbReference type="Pfam" id="PF08281">
    <property type="entry name" value="Sigma70_r4_2"/>
    <property type="match status" value="1"/>
</dbReference>
<evidence type="ECO:0000256" key="2">
    <source>
        <dbReference type="ARBA" id="ARBA00023015"/>
    </source>
</evidence>
<evidence type="ECO:0000313" key="10">
    <source>
        <dbReference type="EMBL" id="TWT29572.1"/>
    </source>
</evidence>
<proteinExistence type="inferred from homology"/>
<evidence type="ECO:0000259" key="8">
    <source>
        <dbReference type="Pfam" id="PF04542"/>
    </source>
</evidence>
<dbReference type="GO" id="GO:0016987">
    <property type="term" value="F:sigma factor activity"/>
    <property type="evidence" value="ECO:0007669"/>
    <property type="project" value="UniProtKB-KW"/>
</dbReference>
<evidence type="ECO:0000256" key="7">
    <source>
        <dbReference type="SAM" id="MobiDB-lite"/>
    </source>
</evidence>
<feature type="region of interest" description="Disordered" evidence="7">
    <location>
        <begin position="121"/>
        <end position="144"/>
    </location>
</feature>
<dbReference type="InterPro" id="IPR013324">
    <property type="entry name" value="RNA_pol_sigma_r3/r4-like"/>
</dbReference>
<dbReference type="InterPro" id="IPR036388">
    <property type="entry name" value="WH-like_DNA-bd_sf"/>
</dbReference>
<keyword evidence="2 6" id="KW-0805">Transcription regulation</keyword>
<dbReference type="Gene3D" id="1.10.10.10">
    <property type="entry name" value="Winged helix-like DNA-binding domain superfamily/Winged helix DNA-binding domain"/>
    <property type="match status" value="1"/>
</dbReference>